<feature type="transmembrane region" description="Helical" evidence="8">
    <location>
        <begin position="470"/>
        <end position="499"/>
    </location>
</feature>
<dbReference type="InterPro" id="IPR001898">
    <property type="entry name" value="SLC13A/DASS"/>
</dbReference>
<feature type="transmembrane region" description="Helical" evidence="8">
    <location>
        <begin position="393"/>
        <end position="421"/>
    </location>
</feature>
<dbReference type="RefSeq" id="WP_062280349.1">
    <property type="nucleotide sequence ID" value="NZ_LTBC01000001.1"/>
</dbReference>
<accession>A0A151B0P0</accession>
<comment type="caution">
    <text evidence="9">The sequence shown here is derived from an EMBL/GenBank/DDBJ whole genome shotgun (WGS) entry which is preliminary data.</text>
</comment>
<feature type="transmembrane region" description="Helical" evidence="8">
    <location>
        <begin position="433"/>
        <end position="450"/>
    </location>
</feature>
<feature type="transmembrane region" description="Helical" evidence="8">
    <location>
        <begin position="109"/>
        <end position="128"/>
    </location>
</feature>
<feature type="transmembrane region" description="Helical" evidence="8">
    <location>
        <begin position="354"/>
        <end position="381"/>
    </location>
</feature>
<dbReference type="PANTHER" id="PTHR10283">
    <property type="entry name" value="SOLUTE CARRIER FAMILY 13 MEMBER"/>
    <property type="match status" value="1"/>
</dbReference>
<feature type="transmembrane region" description="Helical" evidence="8">
    <location>
        <begin position="78"/>
        <end position="97"/>
    </location>
</feature>
<evidence type="ECO:0000256" key="7">
    <source>
        <dbReference type="ARBA" id="ARBA00031174"/>
    </source>
</evidence>
<evidence type="ECO:0000256" key="4">
    <source>
        <dbReference type="ARBA" id="ARBA00022692"/>
    </source>
</evidence>
<organism evidence="9 10">
    <name type="scientific">Moorella mulderi DSM 14980</name>
    <dbReference type="NCBI Taxonomy" id="1122241"/>
    <lineage>
        <taxon>Bacteria</taxon>
        <taxon>Bacillati</taxon>
        <taxon>Bacillota</taxon>
        <taxon>Clostridia</taxon>
        <taxon>Neomoorellales</taxon>
        <taxon>Neomoorellaceae</taxon>
        <taxon>Neomoorella</taxon>
    </lineage>
</organism>
<comment type="subcellular location">
    <subcellularLocation>
        <location evidence="1">Membrane</location>
        <topology evidence="1">Multi-pass membrane protein</topology>
    </subcellularLocation>
</comment>
<evidence type="ECO:0000313" key="10">
    <source>
        <dbReference type="Proteomes" id="UP000075670"/>
    </source>
</evidence>
<feature type="transmembrane region" description="Helical" evidence="8">
    <location>
        <begin position="232"/>
        <end position="256"/>
    </location>
</feature>
<keyword evidence="10" id="KW-1185">Reference proteome</keyword>
<proteinExistence type="inferred from homology"/>
<gene>
    <name evidence="9" type="primary">sdcS_2</name>
    <name evidence="9" type="ORF">MOMUL_01860</name>
</gene>
<feature type="transmembrane region" description="Helical" evidence="8">
    <location>
        <begin position="22"/>
        <end position="39"/>
    </location>
</feature>
<name>A0A151B0P0_9FIRM</name>
<feature type="transmembrane region" description="Helical" evidence="8">
    <location>
        <begin position="148"/>
        <end position="179"/>
    </location>
</feature>
<dbReference type="AlphaFoldDB" id="A0A151B0P0"/>
<dbReference type="GO" id="GO:0008514">
    <property type="term" value="F:organic anion transmembrane transporter activity"/>
    <property type="evidence" value="ECO:0007669"/>
    <property type="project" value="UniProtKB-ARBA"/>
</dbReference>
<dbReference type="Proteomes" id="UP000075670">
    <property type="component" value="Unassembled WGS sequence"/>
</dbReference>
<dbReference type="Pfam" id="PF00939">
    <property type="entry name" value="Na_sulph_symp"/>
    <property type="match status" value="1"/>
</dbReference>
<dbReference type="EMBL" id="LTBC01000001">
    <property type="protein sequence ID" value="KYH33485.1"/>
    <property type="molecule type" value="Genomic_DNA"/>
</dbReference>
<dbReference type="NCBIfam" id="TIGR00785">
    <property type="entry name" value="dass"/>
    <property type="match status" value="1"/>
</dbReference>
<sequence>MASIGRQPLTTKYPINQQYSKIIIFIIAILAMLLLHFLPAPQPLVRNGQEIPLTLAGKTAIGILVFCIILWMTEAIPFAVTVLIANLLLPVYGIYDFKKAIQTSFGDTLFVFFLGVLALGAAFVSSGLGRRLTLILLTKIGTKTDRVVLGFILVGSIISMWVTDVAVAAMLSPLAVALLQEIDAKPLQSNFGRALLMGCAWGALFGGIGTPVGCGPNVVAMTMLREMTGYVLTFPAWMAIGVPTAILLAVVGWFILIKIYPPEIKELPYGIHHIREELHKLGPLSLPEKKTLIIFGIAVLLWITSPFIRPYKFFGGFPYGDEYIAILAGILLFLPGIGVMSWKEAEKEISWDSIILIVGGVSLGMAIYDTGAARWLAWILLGPASQINPILRIGAISLIVAILHIAFSSNSVTGVIIIPLVITLTKDLGGNPWTLVAPAAFTMSLAFILVTETPTNVIPYSTGYFTIKEFAKAGVIMTIAAAICVMITVTVIGSLTGIYKI</sequence>
<evidence type="ECO:0000256" key="6">
    <source>
        <dbReference type="ARBA" id="ARBA00023136"/>
    </source>
</evidence>
<keyword evidence="6 8" id="KW-0472">Membrane</keyword>
<keyword evidence="5 8" id="KW-1133">Transmembrane helix</keyword>
<feature type="transmembrane region" description="Helical" evidence="8">
    <location>
        <begin position="51"/>
        <end position="72"/>
    </location>
</feature>
<evidence type="ECO:0000256" key="3">
    <source>
        <dbReference type="ARBA" id="ARBA00020150"/>
    </source>
</evidence>
<reference evidence="9 10" key="1">
    <citation type="submission" date="2016-02" db="EMBL/GenBank/DDBJ databases">
        <title>Genome sequence of Moorella mulderi DSM 14980.</title>
        <authorList>
            <person name="Poehlein A."/>
            <person name="Daniel R."/>
        </authorList>
    </citation>
    <scope>NUCLEOTIDE SEQUENCE [LARGE SCALE GENOMIC DNA]</scope>
    <source>
        <strain evidence="9 10">DSM 14980</strain>
    </source>
</reference>
<dbReference type="OrthoDB" id="37272at2"/>
<keyword evidence="4 8" id="KW-0812">Transmembrane</keyword>
<protein>
    <recommendedName>
        <fullName evidence="3">Sodium-dependent dicarboxylate transporter SdcS</fullName>
    </recommendedName>
    <alternativeName>
        <fullName evidence="7">Na(+)/dicarboxylate symporter</fullName>
    </alternativeName>
</protein>
<evidence type="ECO:0000256" key="5">
    <source>
        <dbReference type="ARBA" id="ARBA00022989"/>
    </source>
</evidence>
<dbReference type="PANTHER" id="PTHR10283:SF82">
    <property type="entry name" value="SOLUTE CARRIER FAMILY 13 MEMBER 2"/>
    <property type="match status" value="1"/>
</dbReference>
<dbReference type="GO" id="GO:1905039">
    <property type="term" value="P:carboxylic acid transmembrane transport"/>
    <property type="evidence" value="ECO:0007669"/>
    <property type="project" value="UniProtKB-ARBA"/>
</dbReference>
<evidence type="ECO:0000256" key="8">
    <source>
        <dbReference type="SAM" id="Phobius"/>
    </source>
</evidence>
<evidence type="ECO:0000256" key="1">
    <source>
        <dbReference type="ARBA" id="ARBA00004141"/>
    </source>
</evidence>
<feature type="transmembrane region" description="Helical" evidence="8">
    <location>
        <begin position="292"/>
        <end position="311"/>
    </location>
</feature>
<evidence type="ECO:0000256" key="2">
    <source>
        <dbReference type="ARBA" id="ARBA00006772"/>
    </source>
</evidence>
<dbReference type="PATRIC" id="fig|1122241.3.peg.204"/>
<comment type="similarity">
    <text evidence="2">Belongs to the SLC13A/DASS transporter (TC 2.A.47) family. NADC subfamily.</text>
</comment>
<dbReference type="GO" id="GO:0005886">
    <property type="term" value="C:plasma membrane"/>
    <property type="evidence" value="ECO:0007669"/>
    <property type="project" value="TreeGrafter"/>
</dbReference>
<feature type="transmembrane region" description="Helical" evidence="8">
    <location>
        <begin position="323"/>
        <end position="342"/>
    </location>
</feature>
<evidence type="ECO:0000313" key="9">
    <source>
        <dbReference type="EMBL" id="KYH33485.1"/>
    </source>
</evidence>